<feature type="region of interest" description="Disordered" evidence="1">
    <location>
        <begin position="15"/>
        <end position="48"/>
    </location>
</feature>
<gene>
    <name evidence="2" type="ORF">BJP36_05695</name>
</gene>
<reference evidence="3" key="1">
    <citation type="submission" date="2016-10" db="EMBL/GenBank/DDBJ databases">
        <title>Comparative genomics uncovers the prolific and rare metabolic potential of the cyanobacterial genus Moorea.</title>
        <authorList>
            <person name="Leao T."/>
            <person name="Castelao G."/>
            <person name="Korobeynikov A."/>
            <person name="Monroe E.A."/>
            <person name="Podell S."/>
            <person name="Glukhov E."/>
            <person name="Allen E."/>
            <person name="Gerwick W.H."/>
            <person name="Gerwick L."/>
        </authorList>
    </citation>
    <scope>NUCLEOTIDE SEQUENCE [LARGE SCALE GENOMIC DNA]</scope>
    <source>
        <strain evidence="3">JHB</strain>
    </source>
</reference>
<evidence type="ECO:0000313" key="3">
    <source>
        <dbReference type="Proteomes" id="UP000176944"/>
    </source>
</evidence>
<protein>
    <recommendedName>
        <fullName evidence="4">Pentapeptide repeat-containing protein</fullName>
    </recommendedName>
</protein>
<dbReference type="Proteomes" id="UP000176944">
    <property type="component" value="Chromosome"/>
</dbReference>
<organism evidence="2 3">
    <name type="scientific">Moorena producens (strain JHB)</name>
    <dbReference type="NCBI Taxonomy" id="1454205"/>
    <lineage>
        <taxon>Bacteria</taxon>
        <taxon>Bacillati</taxon>
        <taxon>Cyanobacteriota</taxon>
        <taxon>Cyanophyceae</taxon>
        <taxon>Coleofasciculales</taxon>
        <taxon>Coleofasciculaceae</taxon>
        <taxon>Moorena</taxon>
    </lineage>
</organism>
<evidence type="ECO:0000313" key="2">
    <source>
        <dbReference type="EMBL" id="AOY79484.1"/>
    </source>
</evidence>
<proteinExistence type="predicted"/>
<dbReference type="EMBL" id="CP017708">
    <property type="protein sequence ID" value="AOY79484.1"/>
    <property type="molecule type" value="Genomic_DNA"/>
</dbReference>
<evidence type="ECO:0000256" key="1">
    <source>
        <dbReference type="SAM" id="MobiDB-lite"/>
    </source>
</evidence>
<sequence>MNPLTLDLFNLPYGNAKGEQPTNLQPANLGQKATLREQPTNLQPTNLQPANLGQKATLREQPANLQSANLPKQFLMVIE</sequence>
<dbReference type="AlphaFoldDB" id="A0A1D9FW34"/>
<name>A0A1D9FW34_MOOP1</name>
<accession>A0A1D9FW34</accession>
<feature type="compositionally biased region" description="Polar residues" evidence="1">
    <location>
        <begin position="37"/>
        <end position="48"/>
    </location>
</feature>
<evidence type="ECO:0008006" key="4">
    <source>
        <dbReference type="Google" id="ProtNLM"/>
    </source>
</evidence>